<dbReference type="SUPFAM" id="SSF46689">
    <property type="entry name" value="Homeodomain-like"/>
    <property type="match status" value="1"/>
</dbReference>
<dbReference type="InterPro" id="IPR009057">
    <property type="entry name" value="Homeodomain-like_sf"/>
</dbReference>
<evidence type="ECO:0000313" key="9">
    <source>
        <dbReference type="EMBL" id="AIB07885.1"/>
    </source>
</evidence>
<keyword evidence="4 5" id="KW-0539">Nucleus</keyword>
<dbReference type="PROSITE" id="PS00027">
    <property type="entry name" value="HOMEOBOX_1"/>
    <property type="match status" value="1"/>
</dbReference>
<dbReference type="CDD" id="cd00086">
    <property type="entry name" value="homeodomain"/>
    <property type="match status" value="1"/>
</dbReference>
<dbReference type="Pfam" id="PF00046">
    <property type="entry name" value="Homeodomain"/>
    <property type="match status" value="1"/>
</dbReference>
<name>A0A060DBT7_9NEOP</name>
<dbReference type="GO" id="GO:0000981">
    <property type="term" value="F:DNA-binding transcription factor activity, RNA polymerase II-specific"/>
    <property type="evidence" value="ECO:0007669"/>
    <property type="project" value="InterPro"/>
</dbReference>
<evidence type="ECO:0000256" key="2">
    <source>
        <dbReference type="ARBA" id="ARBA00023125"/>
    </source>
</evidence>
<dbReference type="Gene3D" id="1.10.10.60">
    <property type="entry name" value="Homeodomain-like"/>
    <property type="match status" value="1"/>
</dbReference>
<feature type="DNA-binding region" description="Homeobox" evidence="5">
    <location>
        <begin position="34"/>
        <end position="93"/>
    </location>
</feature>
<dbReference type="GO" id="GO:0003677">
    <property type="term" value="F:DNA binding"/>
    <property type="evidence" value="ECO:0007669"/>
    <property type="project" value="UniProtKB-UniRule"/>
</dbReference>
<comment type="subcellular location">
    <subcellularLocation>
        <location evidence="1 5 6">Nucleus</location>
    </subcellularLocation>
</comment>
<reference evidence="9" key="1">
    <citation type="journal article" date="2014" name="PLoS Genet.">
        <title>Ancient expansion of the hox cluster in lepidoptera generated four homeobox genes implicated in extra-embryonic tissue formation.</title>
        <authorList>
            <person name="Ferguson L."/>
            <person name="Marletaz F."/>
            <person name="Carter J.M."/>
            <person name="Taylor W.R."/>
            <person name="Gibbs M."/>
            <person name="Breuker C.J."/>
            <person name="Holland P.W."/>
        </authorList>
    </citation>
    <scope>NUCLEOTIDE SEQUENCE</scope>
</reference>
<dbReference type="PROSITE" id="PS50071">
    <property type="entry name" value="HOMEOBOX_2"/>
    <property type="match status" value="1"/>
</dbReference>
<feature type="region of interest" description="Disordered" evidence="7">
    <location>
        <begin position="97"/>
        <end position="145"/>
    </location>
</feature>
<dbReference type="InterPro" id="IPR001356">
    <property type="entry name" value="HD"/>
</dbReference>
<evidence type="ECO:0000256" key="1">
    <source>
        <dbReference type="ARBA" id="ARBA00004123"/>
    </source>
</evidence>
<feature type="compositionally biased region" description="Polar residues" evidence="7">
    <location>
        <begin position="120"/>
        <end position="129"/>
    </location>
</feature>
<evidence type="ECO:0000256" key="6">
    <source>
        <dbReference type="RuleBase" id="RU000682"/>
    </source>
</evidence>
<accession>A0A060DBT7</accession>
<keyword evidence="3 5" id="KW-0371">Homeobox</keyword>
<keyword evidence="2 5" id="KW-0238">DNA-binding</keyword>
<reference evidence="9" key="2">
    <citation type="submission" date="2014-03" db="EMBL/GenBank/DDBJ databases">
        <authorList>
            <person name="Saikia M."/>
            <person name="Chaudhari Y."/>
            <person name="Khan M."/>
            <person name="Devi D."/>
        </authorList>
    </citation>
    <scope>NUCLEOTIDE SEQUENCE</scope>
</reference>
<sequence>IYHWDNRPFTSSWPEPINTIYKGGEITRAIKKKPKRNRTSFTTNQINLLEEYFSKQTFIGPKDRLQLSKVVGIGEKQIKVWFQNRRMKEKKKILEMSESLSEITSPSPSSTNQSEHESSVDSNGPSYTENGYEAGNSYDYQLPTPSFNTSSHHDEILADFFDVHSTNYHSEAPIYHNFYQSFSNIANANVVYPNPYFVTCQAYDPYYNSYNNSNFYEQAPNYSDWN</sequence>
<dbReference type="InterPro" id="IPR017970">
    <property type="entry name" value="Homeobox_CS"/>
</dbReference>
<dbReference type="EMBL" id="KJ739628">
    <property type="protein sequence ID" value="AIB07885.1"/>
    <property type="molecule type" value="Genomic_DNA"/>
</dbReference>
<evidence type="ECO:0000256" key="5">
    <source>
        <dbReference type="PROSITE-ProRule" id="PRU00108"/>
    </source>
</evidence>
<evidence type="ECO:0000256" key="7">
    <source>
        <dbReference type="SAM" id="MobiDB-lite"/>
    </source>
</evidence>
<gene>
    <name evidence="9" type="primary">ShxC</name>
</gene>
<dbReference type="GO" id="GO:0005634">
    <property type="term" value="C:nucleus"/>
    <property type="evidence" value="ECO:0007669"/>
    <property type="project" value="UniProtKB-SubCell"/>
</dbReference>
<dbReference type="PANTHER" id="PTHR24333:SF5">
    <property type="entry name" value="VENT HOMEOBOX"/>
    <property type="match status" value="1"/>
</dbReference>
<feature type="non-terminal residue" evidence="9">
    <location>
        <position position="1"/>
    </location>
</feature>
<evidence type="ECO:0000256" key="3">
    <source>
        <dbReference type="ARBA" id="ARBA00023155"/>
    </source>
</evidence>
<evidence type="ECO:0000259" key="8">
    <source>
        <dbReference type="PROSITE" id="PS50071"/>
    </source>
</evidence>
<dbReference type="SMART" id="SM00389">
    <property type="entry name" value="HOX"/>
    <property type="match status" value="1"/>
</dbReference>
<proteinExistence type="predicted"/>
<protein>
    <submittedName>
        <fullName evidence="9">Hox cluster protein ShxC</fullName>
    </submittedName>
</protein>
<evidence type="ECO:0000256" key="4">
    <source>
        <dbReference type="ARBA" id="ARBA00023242"/>
    </source>
</evidence>
<organism evidence="9">
    <name type="scientific">Cameraria ohridella</name>
    <dbReference type="NCBI Taxonomy" id="199129"/>
    <lineage>
        <taxon>Eukaryota</taxon>
        <taxon>Metazoa</taxon>
        <taxon>Ecdysozoa</taxon>
        <taxon>Arthropoda</taxon>
        <taxon>Hexapoda</taxon>
        <taxon>Insecta</taxon>
        <taxon>Pterygota</taxon>
        <taxon>Neoptera</taxon>
        <taxon>Endopterygota</taxon>
        <taxon>Lepidoptera</taxon>
        <taxon>Glossata</taxon>
        <taxon>Ditrysia</taxon>
        <taxon>Tineoidea</taxon>
        <taxon>Gracillariidae</taxon>
        <taxon>Cameraria</taxon>
    </lineage>
</organism>
<dbReference type="PANTHER" id="PTHR24333">
    <property type="entry name" value="HOMEO BOX HB9 LIKE A-RELATED"/>
    <property type="match status" value="1"/>
</dbReference>
<dbReference type="AlphaFoldDB" id="A0A060DBT7"/>
<dbReference type="InterPro" id="IPR050848">
    <property type="entry name" value="Homeobox_TF"/>
</dbReference>
<feature type="compositionally biased region" description="Low complexity" evidence="7">
    <location>
        <begin position="97"/>
        <end position="111"/>
    </location>
</feature>
<feature type="domain" description="Homeobox" evidence="8">
    <location>
        <begin position="32"/>
        <end position="92"/>
    </location>
</feature>